<organism evidence="12 13">
    <name type="scientific">Malassezia cuniculi</name>
    <dbReference type="NCBI Taxonomy" id="948313"/>
    <lineage>
        <taxon>Eukaryota</taxon>
        <taxon>Fungi</taxon>
        <taxon>Dikarya</taxon>
        <taxon>Basidiomycota</taxon>
        <taxon>Ustilaginomycotina</taxon>
        <taxon>Malasseziomycetes</taxon>
        <taxon>Malasseziales</taxon>
        <taxon>Malasseziaceae</taxon>
        <taxon>Malassezia</taxon>
    </lineage>
</organism>
<evidence type="ECO:0000256" key="4">
    <source>
        <dbReference type="ARBA" id="ARBA00022597"/>
    </source>
</evidence>
<comment type="catalytic activity">
    <reaction evidence="8">
        <text>myo-inositol(out) + H(+)(out) = myo-inositol(in) + H(+)(in)</text>
        <dbReference type="Rhea" id="RHEA:60364"/>
        <dbReference type="ChEBI" id="CHEBI:15378"/>
        <dbReference type="ChEBI" id="CHEBI:17268"/>
    </reaction>
</comment>
<evidence type="ECO:0000256" key="7">
    <source>
        <dbReference type="ARBA" id="ARBA00023136"/>
    </source>
</evidence>
<dbReference type="InterPro" id="IPR050360">
    <property type="entry name" value="MFS_Sugar_Transporters"/>
</dbReference>
<keyword evidence="3 9" id="KW-0813">Transport</keyword>
<dbReference type="GO" id="GO:0005351">
    <property type="term" value="F:carbohydrate:proton symporter activity"/>
    <property type="evidence" value="ECO:0007669"/>
    <property type="project" value="TreeGrafter"/>
</dbReference>
<feature type="transmembrane region" description="Helical" evidence="10">
    <location>
        <begin position="59"/>
        <end position="78"/>
    </location>
</feature>
<dbReference type="EMBL" id="CP119877">
    <property type="protein sequence ID" value="WFD33313.1"/>
    <property type="molecule type" value="Genomic_DNA"/>
</dbReference>
<dbReference type="Pfam" id="PF00083">
    <property type="entry name" value="Sugar_tr"/>
    <property type="match status" value="1"/>
</dbReference>
<evidence type="ECO:0000256" key="10">
    <source>
        <dbReference type="SAM" id="Phobius"/>
    </source>
</evidence>
<evidence type="ECO:0000256" key="6">
    <source>
        <dbReference type="ARBA" id="ARBA00022989"/>
    </source>
</evidence>
<evidence type="ECO:0000256" key="5">
    <source>
        <dbReference type="ARBA" id="ARBA00022692"/>
    </source>
</evidence>
<name>A0AAF0J4L2_9BASI</name>
<feature type="transmembrane region" description="Helical" evidence="10">
    <location>
        <begin position="187"/>
        <end position="208"/>
    </location>
</feature>
<feature type="transmembrane region" description="Helical" evidence="10">
    <location>
        <begin position="90"/>
        <end position="108"/>
    </location>
</feature>
<keyword evidence="5 10" id="KW-0812">Transmembrane</keyword>
<comment type="similarity">
    <text evidence="2 9">Belongs to the major facilitator superfamily. Sugar transporter (TC 2.A.1.1) family.</text>
</comment>
<dbReference type="AlphaFoldDB" id="A0AAF0J4L2"/>
<dbReference type="SUPFAM" id="SSF103473">
    <property type="entry name" value="MFS general substrate transporter"/>
    <property type="match status" value="1"/>
</dbReference>
<dbReference type="PRINTS" id="PR00171">
    <property type="entry name" value="SUGRTRNSPORT"/>
</dbReference>
<evidence type="ECO:0000256" key="3">
    <source>
        <dbReference type="ARBA" id="ARBA00022448"/>
    </source>
</evidence>
<dbReference type="CDD" id="cd17356">
    <property type="entry name" value="MFS_HXT"/>
    <property type="match status" value="1"/>
</dbReference>
<feature type="transmembrane region" description="Helical" evidence="10">
    <location>
        <begin position="383"/>
        <end position="410"/>
    </location>
</feature>
<evidence type="ECO:0000256" key="2">
    <source>
        <dbReference type="ARBA" id="ARBA00010992"/>
    </source>
</evidence>
<keyword evidence="6 10" id="KW-1133">Transmembrane helix</keyword>
<evidence type="ECO:0000256" key="1">
    <source>
        <dbReference type="ARBA" id="ARBA00004141"/>
    </source>
</evidence>
<sequence>MHVNVYGAPVGPTAFFVGLLASMGGFLFGWDTGQISALTEMDDFKNRFAGGADERWNTWIHGLIVGLLSAGAILGALIGAPIGDVLGRRMSIVVGCVIFTIGLIIQVASETAWYQVAIGRLITGVSIGSLSAAVPMYQSETVPRQVRGGLVGTYQLFVTLGILLSYVTCYGTHNYTDGNNNPSSAQWRVPIAIGFAWGIVLGGGIMLCPESPRWLARRGRTEEVPRILARMRGVDVDHPEVKNEYMNIVEEVAREEKLGDSSWLDCFKFEERALYRTILGIAIQFGQQFSGINYFFYFGVNVFQSVTDMDSYIVQIILGAVNTGTTFPGLWALDRFGRRTCLLVGAAWMLIWLVIYASVGTAYEQIIVENGVSRTVVSSKGGGILMICAACFFITGFATTWGPGVWSALAEFANPKLRGKQYGMATMGNWIANFCIGFFTPKIDESIHFAYGFVFAGCSLLNFLIVYFFLYESANLTLENVNTMYLDPDARAWNSHKWTPPGATSRFDVFPTLAEECLEQGYIPPEIAEKKDEENGRVINVQNAELN</sequence>
<reference evidence="12" key="1">
    <citation type="submission" date="2023-03" db="EMBL/GenBank/DDBJ databases">
        <title>Mating type loci evolution in Malassezia.</title>
        <authorList>
            <person name="Coelho M.A."/>
        </authorList>
    </citation>
    <scope>NUCLEOTIDE SEQUENCE</scope>
    <source>
        <strain evidence="12">CBS 11721</strain>
    </source>
</reference>
<dbReference type="Gene3D" id="1.20.1250.20">
    <property type="entry name" value="MFS general substrate transporter like domains"/>
    <property type="match status" value="1"/>
</dbReference>
<evidence type="ECO:0000313" key="12">
    <source>
        <dbReference type="EMBL" id="WFD33313.1"/>
    </source>
</evidence>
<gene>
    <name evidence="12" type="ORF">MCUN1_000126</name>
</gene>
<dbReference type="PROSITE" id="PS00216">
    <property type="entry name" value="SUGAR_TRANSPORT_1"/>
    <property type="match status" value="1"/>
</dbReference>
<feature type="transmembrane region" description="Helical" evidence="10">
    <location>
        <begin position="12"/>
        <end position="30"/>
    </location>
</feature>
<proteinExistence type="inferred from homology"/>
<feature type="transmembrane region" description="Helical" evidence="10">
    <location>
        <begin position="449"/>
        <end position="470"/>
    </location>
</feature>
<dbReference type="InterPro" id="IPR003663">
    <property type="entry name" value="Sugar/inositol_transpt"/>
</dbReference>
<accession>A0AAF0J4L2</accession>
<feature type="domain" description="Major facilitator superfamily (MFS) profile" evidence="11">
    <location>
        <begin position="17"/>
        <end position="474"/>
    </location>
</feature>
<dbReference type="InterPro" id="IPR005829">
    <property type="entry name" value="Sugar_transporter_CS"/>
</dbReference>
<dbReference type="InterPro" id="IPR020846">
    <property type="entry name" value="MFS_dom"/>
</dbReference>
<comment type="subcellular location">
    <subcellularLocation>
        <location evidence="1">Membrane</location>
        <topology evidence="1">Multi-pass membrane protein</topology>
    </subcellularLocation>
</comment>
<dbReference type="PROSITE" id="PS50850">
    <property type="entry name" value="MFS"/>
    <property type="match status" value="1"/>
</dbReference>
<feature type="transmembrane region" description="Helical" evidence="10">
    <location>
        <begin position="114"/>
        <end position="137"/>
    </location>
</feature>
<feature type="transmembrane region" description="Helical" evidence="10">
    <location>
        <begin position="312"/>
        <end position="333"/>
    </location>
</feature>
<dbReference type="Proteomes" id="UP001219933">
    <property type="component" value="Chromosome 1"/>
</dbReference>
<keyword evidence="7 10" id="KW-0472">Membrane</keyword>
<dbReference type="InterPro" id="IPR005828">
    <property type="entry name" value="MFS_sugar_transport-like"/>
</dbReference>
<evidence type="ECO:0000313" key="13">
    <source>
        <dbReference type="Proteomes" id="UP001219933"/>
    </source>
</evidence>
<dbReference type="InterPro" id="IPR036259">
    <property type="entry name" value="MFS_trans_sf"/>
</dbReference>
<feature type="transmembrane region" description="Helical" evidence="10">
    <location>
        <begin position="278"/>
        <end position="300"/>
    </location>
</feature>
<keyword evidence="13" id="KW-1185">Reference proteome</keyword>
<dbReference type="PANTHER" id="PTHR48022">
    <property type="entry name" value="PLASTIDIC GLUCOSE TRANSPORTER 4"/>
    <property type="match status" value="1"/>
</dbReference>
<evidence type="ECO:0000256" key="9">
    <source>
        <dbReference type="RuleBase" id="RU003346"/>
    </source>
</evidence>
<evidence type="ECO:0000259" key="11">
    <source>
        <dbReference type="PROSITE" id="PS50850"/>
    </source>
</evidence>
<keyword evidence="4" id="KW-0762">Sugar transport</keyword>
<feature type="transmembrane region" description="Helical" evidence="10">
    <location>
        <begin position="340"/>
        <end position="363"/>
    </location>
</feature>
<feature type="transmembrane region" description="Helical" evidence="10">
    <location>
        <begin position="422"/>
        <end position="443"/>
    </location>
</feature>
<protein>
    <recommendedName>
        <fullName evidence="11">Major facilitator superfamily (MFS) profile domain-containing protein</fullName>
    </recommendedName>
</protein>
<feature type="transmembrane region" description="Helical" evidence="10">
    <location>
        <begin position="149"/>
        <end position="167"/>
    </location>
</feature>
<dbReference type="FunFam" id="1.20.1250.20:FF:000044">
    <property type="entry name" value="Hexose transporter Hxt3p"/>
    <property type="match status" value="1"/>
</dbReference>
<dbReference type="GO" id="GO:0005886">
    <property type="term" value="C:plasma membrane"/>
    <property type="evidence" value="ECO:0007669"/>
    <property type="project" value="TreeGrafter"/>
</dbReference>
<dbReference type="PROSITE" id="PS00217">
    <property type="entry name" value="SUGAR_TRANSPORT_2"/>
    <property type="match status" value="1"/>
</dbReference>
<dbReference type="NCBIfam" id="TIGR00879">
    <property type="entry name" value="SP"/>
    <property type="match status" value="1"/>
</dbReference>
<dbReference type="PANTHER" id="PTHR48022:SF75">
    <property type="entry name" value="GALACTOSE TRANSPORTER-RELATED"/>
    <property type="match status" value="1"/>
</dbReference>
<evidence type="ECO:0000256" key="8">
    <source>
        <dbReference type="ARBA" id="ARBA00049119"/>
    </source>
</evidence>